<organism evidence="13 14">
    <name type="scientific">Dictyostelium purpureum</name>
    <name type="common">Slime mold</name>
    <dbReference type="NCBI Taxonomy" id="5786"/>
    <lineage>
        <taxon>Eukaryota</taxon>
        <taxon>Amoebozoa</taxon>
        <taxon>Evosea</taxon>
        <taxon>Eumycetozoa</taxon>
        <taxon>Dictyostelia</taxon>
        <taxon>Dictyosteliales</taxon>
        <taxon>Dictyosteliaceae</taxon>
        <taxon>Dictyostelium</taxon>
    </lineage>
</organism>
<dbReference type="RefSeq" id="XP_003290610.1">
    <property type="nucleotide sequence ID" value="XM_003290562.1"/>
</dbReference>
<dbReference type="GO" id="GO:2001235">
    <property type="term" value="P:positive regulation of apoptotic signaling pathway"/>
    <property type="evidence" value="ECO:0000318"/>
    <property type="project" value="GO_Central"/>
</dbReference>
<dbReference type="EMBL" id="GL871170">
    <property type="protein sequence ID" value="EGC32858.1"/>
    <property type="molecule type" value="Genomic_DNA"/>
</dbReference>
<evidence type="ECO:0000313" key="13">
    <source>
        <dbReference type="EMBL" id="EGC32858.1"/>
    </source>
</evidence>
<evidence type="ECO:0000313" key="14">
    <source>
        <dbReference type="Proteomes" id="UP000001064"/>
    </source>
</evidence>
<name>F0ZT74_DICPU</name>
<dbReference type="SMART" id="SM00848">
    <property type="entry name" value="Inhibitor_I29"/>
    <property type="match status" value="1"/>
</dbReference>
<dbReference type="Proteomes" id="UP000001064">
    <property type="component" value="Unassembled WGS sequence"/>
</dbReference>
<evidence type="ECO:0000256" key="1">
    <source>
        <dbReference type="ARBA" id="ARBA00004371"/>
    </source>
</evidence>
<accession>F0ZT74</accession>
<evidence type="ECO:0000256" key="8">
    <source>
        <dbReference type="ARBA" id="ARBA00023157"/>
    </source>
</evidence>
<dbReference type="InterPro" id="IPR000668">
    <property type="entry name" value="Peptidase_C1A_C"/>
</dbReference>
<reference evidence="14" key="1">
    <citation type="journal article" date="2011" name="Genome Biol.">
        <title>Comparative genomics of the social amoebae Dictyostelium discoideum and Dictyostelium purpureum.</title>
        <authorList>
            <consortium name="US DOE Joint Genome Institute (JGI-PGF)"/>
            <person name="Sucgang R."/>
            <person name="Kuo A."/>
            <person name="Tian X."/>
            <person name="Salerno W."/>
            <person name="Parikh A."/>
            <person name="Feasley C.L."/>
            <person name="Dalin E."/>
            <person name="Tu H."/>
            <person name="Huang E."/>
            <person name="Barry K."/>
            <person name="Lindquist E."/>
            <person name="Shapiro H."/>
            <person name="Bruce D."/>
            <person name="Schmutz J."/>
            <person name="Salamov A."/>
            <person name="Fey P."/>
            <person name="Gaudet P."/>
            <person name="Anjard C."/>
            <person name="Babu M.M."/>
            <person name="Basu S."/>
            <person name="Bushmanova Y."/>
            <person name="van der Wel H."/>
            <person name="Katoh-Kurasawa M."/>
            <person name="Dinh C."/>
            <person name="Coutinho P.M."/>
            <person name="Saito T."/>
            <person name="Elias M."/>
            <person name="Schaap P."/>
            <person name="Kay R.R."/>
            <person name="Henrissat B."/>
            <person name="Eichinger L."/>
            <person name="Rivero F."/>
            <person name="Putnam N.H."/>
            <person name="West C.M."/>
            <person name="Loomis W.F."/>
            <person name="Chisholm R.L."/>
            <person name="Shaulsky G."/>
            <person name="Strassmann J.E."/>
            <person name="Queller D.C."/>
            <person name="Kuspa A."/>
            <person name="Grigoriev I.V."/>
        </authorList>
    </citation>
    <scope>NUCLEOTIDE SEQUENCE [LARGE SCALE GENOMIC DNA]</scope>
    <source>
        <strain evidence="14">QSDP1</strain>
    </source>
</reference>
<keyword evidence="4 10" id="KW-0732">Signal</keyword>
<dbReference type="InterPro" id="IPR025660">
    <property type="entry name" value="Pept_his_AS"/>
</dbReference>
<evidence type="ECO:0000256" key="4">
    <source>
        <dbReference type="ARBA" id="ARBA00022729"/>
    </source>
</evidence>
<dbReference type="InParanoid" id="F0ZT74"/>
<keyword evidence="7" id="KW-0865">Zymogen</keyword>
<feature type="domain" description="Cathepsin propeptide inhibitor" evidence="12">
    <location>
        <begin position="34"/>
        <end position="89"/>
    </location>
</feature>
<dbReference type="AlphaFoldDB" id="F0ZT74"/>
<keyword evidence="6" id="KW-0788">Thiol protease</keyword>
<dbReference type="Gene3D" id="3.90.70.10">
    <property type="entry name" value="Cysteine proteinases"/>
    <property type="match status" value="1"/>
</dbReference>
<keyword evidence="3" id="KW-0645">Protease</keyword>
<feature type="signal peptide" evidence="10">
    <location>
        <begin position="1"/>
        <end position="21"/>
    </location>
</feature>
<dbReference type="FunFam" id="3.90.70.10:FF:000198">
    <property type="entry name" value="Cysteine proteinase 3"/>
    <property type="match status" value="1"/>
</dbReference>
<evidence type="ECO:0000256" key="5">
    <source>
        <dbReference type="ARBA" id="ARBA00022801"/>
    </source>
</evidence>
<keyword evidence="9" id="KW-0458">Lysosome</keyword>
<dbReference type="InterPro" id="IPR013128">
    <property type="entry name" value="Peptidase_C1A"/>
</dbReference>
<dbReference type="InterPro" id="IPR013201">
    <property type="entry name" value="Prot_inhib_I29"/>
</dbReference>
<evidence type="ECO:0000256" key="7">
    <source>
        <dbReference type="ARBA" id="ARBA00023145"/>
    </source>
</evidence>
<dbReference type="GO" id="GO:0051603">
    <property type="term" value="P:proteolysis involved in protein catabolic process"/>
    <property type="evidence" value="ECO:0000318"/>
    <property type="project" value="GO_Central"/>
</dbReference>
<comment type="similarity">
    <text evidence="2">Belongs to the peptidase C1 family.</text>
</comment>
<dbReference type="PROSITE" id="PS00139">
    <property type="entry name" value="THIOL_PROTEASE_CYS"/>
    <property type="match status" value="1"/>
</dbReference>
<proteinExistence type="inferred from homology"/>
<dbReference type="OrthoDB" id="10259130at2759"/>
<feature type="domain" description="Peptidase C1A papain C-terminal" evidence="11">
    <location>
        <begin position="119"/>
        <end position="333"/>
    </location>
</feature>
<gene>
    <name evidence="13" type="ORF">DICPUDRAFT_98747</name>
</gene>
<keyword evidence="8" id="KW-1015">Disulfide bond</keyword>
<dbReference type="PRINTS" id="PR00705">
    <property type="entry name" value="PAPAIN"/>
</dbReference>
<dbReference type="Pfam" id="PF08246">
    <property type="entry name" value="Inhibitor_I29"/>
    <property type="match status" value="1"/>
</dbReference>
<dbReference type="KEGG" id="dpp:DICPUDRAFT_98747"/>
<evidence type="ECO:0000259" key="11">
    <source>
        <dbReference type="SMART" id="SM00645"/>
    </source>
</evidence>
<dbReference type="SUPFAM" id="SSF54001">
    <property type="entry name" value="Cysteine proteinases"/>
    <property type="match status" value="1"/>
</dbReference>
<evidence type="ECO:0000256" key="10">
    <source>
        <dbReference type="SAM" id="SignalP"/>
    </source>
</evidence>
<comment type="subcellular location">
    <subcellularLocation>
        <location evidence="1">Lysosome</location>
    </subcellularLocation>
</comment>
<dbReference type="FunCoup" id="F0ZT74">
    <property type="interactions" value="63"/>
</dbReference>
<dbReference type="GO" id="GO:0004197">
    <property type="term" value="F:cysteine-type endopeptidase activity"/>
    <property type="evidence" value="ECO:0000318"/>
    <property type="project" value="GO_Central"/>
</dbReference>
<dbReference type="PROSITE" id="PS00639">
    <property type="entry name" value="THIOL_PROTEASE_HIS"/>
    <property type="match status" value="1"/>
</dbReference>
<sequence>MRLAVFLIVSLVILSINVCAATNLFSAQTYQTSFLGWMKKHNKAYHHHEFNDKYQTFKDNMDFIHNWNSKESDTVLGLNRFADLTNEEYKKTYLGMSINVNLRANQVPMNGLNFERFTGPSSIDWRQNGAVAYVKDQGHCGSCWAFATTGAVEGAHQIKTGNMVTFSEQHLVDCSGRYGNNGCDGGLMTSAFKYIIDNDGIATEEAYPYTATQNRCVYNTTMLGTAISGYKDVPRGSESALTAAISKQPVAVAIDASPITFQLYKSGVYQEATCSSYRLNHGVLAVGYGTLEGKDYYIVKNSWAETWGNQGYILMARNANNHCGIATMASYASV</sequence>
<dbReference type="MEROPS" id="C01.A55"/>
<evidence type="ECO:0000256" key="6">
    <source>
        <dbReference type="ARBA" id="ARBA00022807"/>
    </source>
</evidence>
<dbReference type="InterPro" id="IPR000169">
    <property type="entry name" value="Pept_cys_AS"/>
</dbReference>
<evidence type="ECO:0000256" key="3">
    <source>
        <dbReference type="ARBA" id="ARBA00022670"/>
    </source>
</evidence>
<dbReference type="eggNOG" id="KOG1543">
    <property type="taxonomic scope" value="Eukaryota"/>
</dbReference>
<dbReference type="SMART" id="SM00645">
    <property type="entry name" value="Pept_C1"/>
    <property type="match status" value="1"/>
</dbReference>
<evidence type="ECO:0000256" key="9">
    <source>
        <dbReference type="ARBA" id="ARBA00023228"/>
    </source>
</evidence>
<dbReference type="GO" id="GO:0008656">
    <property type="term" value="F:cysteine-type endopeptidase activator activity involved in apoptotic process"/>
    <property type="evidence" value="ECO:0000318"/>
    <property type="project" value="GO_Central"/>
</dbReference>
<evidence type="ECO:0000256" key="2">
    <source>
        <dbReference type="ARBA" id="ARBA00008455"/>
    </source>
</evidence>
<dbReference type="GO" id="GO:0006955">
    <property type="term" value="P:immune response"/>
    <property type="evidence" value="ECO:0000318"/>
    <property type="project" value="GO_Central"/>
</dbReference>
<dbReference type="Pfam" id="PF00112">
    <property type="entry name" value="Peptidase_C1"/>
    <property type="match status" value="1"/>
</dbReference>
<dbReference type="GO" id="GO:0005764">
    <property type="term" value="C:lysosome"/>
    <property type="evidence" value="ECO:0000318"/>
    <property type="project" value="GO_Central"/>
</dbReference>
<dbReference type="InterPro" id="IPR039417">
    <property type="entry name" value="Peptidase_C1A_papain-like"/>
</dbReference>
<dbReference type="VEuPathDB" id="AmoebaDB:DICPUDRAFT_98747"/>
<evidence type="ECO:0000259" key="12">
    <source>
        <dbReference type="SMART" id="SM00848"/>
    </source>
</evidence>
<dbReference type="CDD" id="cd02248">
    <property type="entry name" value="Peptidase_C1A"/>
    <property type="match status" value="1"/>
</dbReference>
<protein>
    <submittedName>
        <fullName evidence="13">Uncharacterized protein</fullName>
    </submittedName>
</protein>
<dbReference type="PANTHER" id="PTHR12411">
    <property type="entry name" value="CYSTEINE PROTEASE FAMILY C1-RELATED"/>
    <property type="match status" value="1"/>
</dbReference>
<dbReference type="InterPro" id="IPR038765">
    <property type="entry name" value="Papain-like_cys_pep_sf"/>
</dbReference>
<dbReference type="GeneID" id="10508082"/>
<keyword evidence="5" id="KW-0378">Hydrolase</keyword>
<dbReference type="GO" id="GO:0005615">
    <property type="term" value="C:extracellular space"/>
    <property type="evidence" value="ECO:0000318"/>
    <property type="project" value="GO_Central"/>
</dbReference>
<keyword evidence="14" id="KW-1185">Reference proteome</keyword>
<dbReference type="OMA" id="DNMAEIV"/>
<feature type="chain" id="PRO_5018749467" evidence="10">
    <location>
        <begin position="22"/>
        <end position="334"/>
    </location>
</feature>